<protein>
    <recommendedName>
        <fullName evidence="1">T3SS peptide-binding chaperone domain-containing protein</fullName>
    </recommendedName>
</protein>
<dbReference type="Proteomes" id="UP001501599">
    <property type="component" value="Unassembled WGS sequence"/>
</dbReference>
<feature type="domain" description="T3SS peptide-binding chaperone" evidence="1">
    <location>
        <begin position="18"/>
        <end position="206"/>
    </location>
</feature>
<evidence type="ECO:0000313" key="2">
    <source>
        <dbReference type="EMBL" id="GAA2175684.1"/>
    </source>
</evidence>
<sequence length="207" mass="22729">MLGRFTHERDGGVLLAKRHDVGVAANLVDGVRVLQQSGSTLFTWDTIFRAGGAHDIVRQIERISPLGIAESAPATTHRTLVYRLAAQLLALRLDDRHDWTIEPLDAAAVIQGRAPADSLGEVDGFPTVLADLAQQREAFASATEIRFDDPTVVPHLWVVRRDVHVAMVLDTDGFVHTRANGLVPAFTIYEERGRDLDRVVRAVLEAA</sequence>
<comment type="caution">
    <text evidence="2">The sequence shown here is derived from an EMBL/GenBank/DDBJ whole genome shotgun (WGS) entry which is preliminary data.</text>
</comment>
<evidence type="ECO:0000259" key="1">
    <source>
        <dbReference type="Pfam" id="PF22553"/>
    </source>
</evidence>
<evidence type="ECO:0000313" key="3">
    <source>
        <dbReference type="Proteomes" id="UP001501599"/>
    </source>
</evidence>
<proteinExistence type="predicted"/>
<accession>A0ABN3AWX1</accession>
<organism evidence="2 3">
    <name type="scientific">Agrococcus versicolor</name>
    <dbReference type="NCBI Taxonomy" id="501482"/>
    <lineage>
        <taxon>Bacteria</taxon>
        <taxon>Bacillati</taxon>
        <taxon>Actinomycetota</taxon>
        <taxon>Actinomycetes</taxon>
        <taxon>Micrococcales</taxon>
        <taxon>Microbacteriaceae</taxon>
        <taxon>Agrococcus</taxon>
    </lineage>
</organism>
<reference evidence="2 3" key="1">
    <citation type="journal article" date="2019" name="Int. J. Syst. Evol. Microbiol.">
        <title>The Global Catalogue of Microorganisms (GCM) 10K type strain sequencing project: providing services to taxonomists for standard genome sequencing and annotation.</title>
        <authorList>
            <consortium name="The Broad Institute Genomics Platform"/>
            <consortium name="The Broad Institute Genome Sequencing Center for Infectious Disease"/>
            <person name="Wu L."/>
            <person name="Ma J."/>
        </authorList>
    </citation>
    <scope>NUCLEOTIDE SEQUENCE [LARGE SCALE GENOMIC DNA]</scope>
    <source>
        <strain evidence="2 3">JCM 16026</strain>
    </source>
</reference>
<keyword evidence="3" id="KW-1185">Reference proteome</keyword>
<dbReference type="InterPro" id="IPR054445">
    <property type="entry name" value="T3SS_chaperone_dom"/>
</dbReference>
<name>A0ABN3AWX1_9MICO</name>
<dbReference type="EMBL" id="BAAAQT010000008">
    <property type="protein sequence ID" value="GAA2175684.1"/>
    <property type="molecule type" value="Genomic_DNA"/>
</dbReference>
<gene>
    <name evidence="2" type="ORF">GCM10009846_26520</name>
</gene>
<dbReference type="Pfam" id="PF22553">
    <property type="entry name" value="TY-Chap2"/>
    <property type="match status" value="1"/>
</dbReference>